<dbReference type="InterPro" id="IPR029033">
    <property type="entry name" value="His_PPase_superfam"/>
</dbReference>
<dbReference type="Proteomes" id="UP000041254">
    <property type="component" value="Unassembled WGS sequence"/>
</dbReference>
<dbReference type="InterPro" id="IPR051021">
    <property type="entry name" value="Mito_Ser/Thr_phosphatase"/>
</dbReference>
<evidence type="ECO:0000313" key="7">
    <source>
        <dbReference type="EMBL" id="CEM00712.1"/>
    </source>
</evidence>
<dbReference type="Pfam" id="PF00300">
    <property type="entry name" value="His_Phos_1"/>
    <property type="match status" value="1"/>
</dbReference>
<dbReference type="PhylomeDB" id="A0A0G4ES32"/>
<gene>
    <name evidence="7" type="ORF">Vbra_5388</name>
</gene>
<feature type="region of interest" description="Disordered" evidence="5">
    <location>
        <begin position="236"/>
        <end position="260"/>
    </location>
</feature>
<proteinExistence type="inferred from homology"/>
<keyword evidence="6" id="KW-1133">Transmembrane helix</keyword>
<keyword evidence="6" id="KW-0472">Membrane</keyword>
<dbReference type="OrthoDB" id="2118094at2759"/>
<dbReference type="PANTHER" id="PTHR20935:SF0">
    <property type="entry name" value="SERINE_THREONINE-PROTEIN PHOSPHATASE PGAM5, MITOCHONDRIAL"/>
    <property type="match status" value="1"/>
</dbReference>
<keyword evidence="2" id="KW-0378">Hydrolase</keyword>
<evidence type="ECO:0000256" key="4">
    <source>
        <dbReference type="ARBA" id="ARBA00040722"/>
    </source>
</evidence>
<evidence type="ECO:0000256" key="2">
    <source>
        <dbReference type="ARBA" id="ARBA00022801"/>
    </source>
</evidence>
<keyword evidence="6" id="KW-0812">Transmembrane</keyword>
<dbReference type="GO" id="GO:0005739">
    <property type="term" value="C:mitochondrion"/>
    <property type="evidence" value="ECO:0007669"/>
    <property type="project" value="TreeGrafter"/>
</dbReference>
<dbReference type="SMART" id="SM00855">
    <property type="entry name" value="PGAM"/>
    <property type="match status" value="1"/>
</dbReference>
<dbReference type="FunCoup" id="A0A0G4ES32">
    <property type="interactions" value="189"/>
</dbReference>
<dbReference type="SUPFAM" id="SSF53254">
    <property type="entry name" value="Phosphoglycerate mutase-like"/>
    <property type="match status" value="1"/>
</dbReference>
<dbReference type="InParanoid" id="A0A0G4ES32"/>
<dbReference type="CDD" id="cd07067">
    <property type="entry name" value="HP_PGM_like"/>
    <property type="match status" value="1"/>
</dbReference>
<organism evidence="7 8">
    <name type="scientific">Vitrella brassicaformis (strain CCMP3155)</name>
    <dbReference type="NCBI Taxonomy" id="1169540"/>
    <lineage>
        <taxon>Eukaryota</taxon>
        <taxon>Sar</taxon>
        <taxon>Alveolata</taxon>
        <taxon>Colpodellida</taxon>
        <taxon>Vitrellaceae</taxon>
        <taxon>Vitrella</taxon>
    </lineage>
</organism>
<feature type="region of interest" description="Disordered" evidence="5">
    <location>
        <begin position="61"/>
        <end position="81"/>
    </location>
</feature>
<dbReference type="InterPro" id="IPR013078">
    <property type="entry name" value="His_Pase_superF_clade-1"/>
</dbReference>
<dbReference type="AlphaFoldDB" id="A0A0G4ES32"/>
<evidence type="ECO:0000256" key="6">
    <source>
        <dbReference type="SAM" id="Phobius"/>
    </source>
</evidence>
<keyword evidence="8" id="KW-1185">Reference proteome</keyword>
<dbReference type="Gene3D" id="3.40.50.1240">
    <property type="entry name" value="Phosphoglycerate mutase-like"/>
    <property type="match status" value="1"/>
</dbReference>
<dbReference type="VEuPathDB" id="CryptoDB:Vbra_5388"/>
<dbReference type="GO" id="GO:0090141">
    <property type="term" value="P:positive regulation of mitochondrial fission"/>
    <property type="evidence" value="ECO:0007669"/>
    <property type="project" value="TreeGrafter"/>
</dbReference>
<comment type="similarity">
    <text evidence="1">Belongs to the phosphoglycerate mutase family. BPG-dependent PGAM subfamily.</text>
</comment>
<evidence type="ECO:0000256" key="1">
    <source>
        <dbReference type="ARBA" id="ARBA00006717"/>
    </source>
</evidence>
<sequence>MRRSCVRLFAASRGGRGPPLRVLHLHHRALSSTSHLFIFRAGPMHQVRHFAGSYKARFESLQQQKEEGESRSERREGGGKTPAPIWVPVAMALIGAATGMFIYDYVASYLFPKEERFPSWDFDWDLDWHPAPHPVPPTDIRPMDPSKPKPRRAIREIILIRHGQYDNVEVEDDEKHGLTDIGKEQAELTGQRLKELLKGKIVMSICHSNMKRARESAAIIAKYFPKVEVIEDPDLAEGVPAIPDPPSRNWSPSPEDEAKDPPRIERAFQKYFWRPLLNPPPPGPNLGKEKKDQIQYEIFVIHGNVIRYFFARALQFNPNGWLRLACFNCGITRLSLDNNGYVSAREFGNVGHLPPDKITYH</sequence>
<evidence type="ECO:0000313" key="8">
    <source>
        <dbReference type="Proteomes" id="UP000041254"/>
    </source>
</evidence>
<evidence type="ECO:0000256" key="3">
    <source>
        <dbReference type="ARBA" id="ARBA00039765"/>
    </source>
</evidence>
<name>A0A0G4ES32_VITBC</name>
<dbReference type="GO" id="GO:0004722">
    <property type="term" value="F:protein serine/threonine phosphatase activity"/>
    <property type="evidence" value="ECO:0007669"/>
    <property type="project" value="TreeGrafter"/>
</dbReference>
<feature type="transmembrane region" description="Helical" evidence="6">
    <location>
        <begin position="85"/>
        <end position="106"/>
    </location>
</feature>
<dbReference type="STRING" id="1169540.A0A0G4ES32"/>
<feature type="compositionally biased region" description="Basic and acidic residues" evidence="5">
    <location>
        <begin position="64"/>
        <end position="78"/>
    </location>
</feature>
<dbReference type="EMBL" id="CDMY01000297">
    <property type="protein sequence ID" value="CEM00712.1"/>
    <property type="molecule type" value="Genomic_DNA"/>
</dbReference>
<reference evidence="7 8" key="1">
    <citation type="submission" date="2014-11" db="EMBL/GenBank/DDBJ databases">
        <authorList>
            <person name="Zhu J."/>
            <person name="Qi W."/>
            <person name="Song R."/>
        </authorList>
    </citation>
    <scope>NUCLEOTIDE SEQUENCE [LARGE SCALE GENOMIC DNA]</scope>
</reference>
<accession>A0A0G4ES32</accession>
<protein>
    <recommendedName>
        <fullName evidence="3">Serine/threonine-protein phosphatase PGAM5, mitochondrial</fullName>
    </recommendedName>
    <alternativeName>
        <fullName evidence="4">Serine/threonine-protein phosphatase Pgam5, mitochondrial</fullName>
    </alternativeName>
</protein>
<dbReference type="PANTHER" id="PTHR20935">
    <property type="entry name" value="PHOSPHOGLYCERATE MUTASE-RELATED"/>
    <property type="match status" value="1"/>
</dbReference>
<evidence type="ECO:0000256" key="5">
    <source>
        <dbReference type="SAM" id="MobiDB-lite"/>
    </source>
</evidence>